<proteinExistence type="predicted"/>
<keyword evidence="2" id="KW-1185">Reference proteome</keyword>
<organism evidence="1 2">
    <name type="scientific">Saccharibacillus kuerlensis</name>
    <dbReference type="NCBI Taxonomy" id="459527"/>
    <lineage>
        <taxon>Bacteria</taxon>
        <taxon>Bacillati</taxon>
        <taxon>Bacillota</taxon>
        <taxon>Bacilli</taxon>
        <taxon>Bacillales</taxon>
        <taxon>Paenibacillaceae</taxon>
        <taxon>Saccharibacillus</taxon>
    </lineage>
</organism>
<dbReference type="Proteomes" id="UP000606653">
    <property type="component" value="Unassembled WGS sequence"/>
</dbReference>
<dbReference type="EMBL" id="BMLN01000001">
    <property type="protein sequence ID" value="GGN91079.1"/>
    <property type="molecule type" value="Genomic_DNA"/>
</dbReference>
<protein>
    <recommendedName>
        <fullName evidence="3">DUF3829 domain-containing protein</fullName>
    </recommendedName>
</protein>
<evidence type="ECO:0000313" key="1">
    <source>
        <dbReference type="EMBL" id="GGN91079.1"/>
    </source>
</evidence>
<name>A0ABQ2KS85_9BACL</name>
<accession>A0ABQ2KS85</accession>
<gene>
    <name evidence="1" type="ORF">GCM10010969_02280</name>
</gene>
<evidence type="ECO:0000313" key="2">
    <source>
        <dbReference type="Proteomes" id="UP000606653"/>
    </source>
</evidence>
<comment type="caution">
    <text evidence="1">The sequence shown here is derived from an EMBL/GenBank/DDBJ whole genome shotgun (WGS) entry which is preliminary data.</text>
</comment>
<evidence type="ECO:0008006" key="3">
    <source>
        <dbReference type="Google" id="ProtNLM"/>
    </source>
</evidence>
<dbReference type="RefSeq" id="WP_018975164.1">
    <property type="nucleotide sequence ID" value="NZ_BMLN01000001.1"/>
</dbReference>
<sequence length="356" mass="38693">MNRSKMPGTGKWVTAVLAFSVTFGGAWAVPSFGPIAHAASVDQTASSSHLSYWNSVERAALVKMLAICNQASSDFYSDPDNARYQAIKLHSDSARILLLNPASSPAELNLAYANLDSALTAYIEEYIRDASILERQTFQMARMLNDSIGTTPGTYPQDAADKMFAIIEEAQAVVYNESSTVSQFCDQYRKYIEGAAALNDSMNFDRADRLNKLNTERQTIEALAANASSDENSDKLVEAFKVQADELDKLLNGTSGLLAVEAATRCVQSAYNACQEGISADEGIQLANELDEARKLYDLPKGIRSGQYPNSAFGELRKAVNKSALTLSRNSSQAQLSEARASLVEAVAIFHSKLRP</sequence>
<reference evidence="2" key="1">
    <citation type="journal article" date="2019" name="Int. J. Syst. Evol. Microbiol.">
        <title>The Global Catalogue of Microorganisms (GCM) 10K type strain sequencing project: providing services to taxonomists for standard genome sequencing and annotation.</title>
        <authorList>
            <consortium name="The Broad Institute Genomics Platform"/>
            <consortium name="The Broad Institute Genome Sequencing Center for Infectious Disease"/>
            <person name="Wu L."/>
            <person name="Ma J."/>
        </authorList>
    </citation>
    <scope>NUCLEOTIDE SEQUENCE [LARGE SCALE GENOMIC DNA]</scope>
    <source>
        <strain evidence="2">CGMCC 1.6964</strain>
    </source>
</reference>